<evidence type="ECO:0000256" key="5">
    <source>
        <dbReference type="ARBA" id="ARBA00022989"/>
    </source>
</evidence>
<keyword evidence="5 8" id="KW-1133">Transmembrane helix</keyword>
<dbReference type="Gene3D" id="2.60.40.2880">
    <property type="entry name" value="MmpS1-5, C-terminal soluble domain"/>
    <property type="match status" value="1"/>
</dbReference>
<evidence type="ECO:0000256" key="1">
    <source>
        <dbReference type="ARBA" id="ARBA00004236"/>
    </source>
</evidence>
<gene>
    <name evidence="9" type="ORF">MPSYJ_27140</name>
</gene>
<dbReference type="Pfam" id="PF05423">
    <property type="entry name" value="Mycobact_memb"/>
    <property type="match status" value="1"/>
</dbReference>
<feature type="compositionally biased region" description="Basic and acidic residues" evidence="7">
    <location>
        <begin position="1"/>
        <end position="12"/>
    </location>
</feature>
<accession>A0A7I7MCL2</accession>
<dbReference type="AlphaFoldDB" id="A0A7I7MCL2"/>
<feature type="transmembrane region" description="Helical" evidence="8">
    <location>
        <begin position="93"/>
        <end position="115"/>
    </location>
</feature>
<dbReference type="Proteomes" id="UP000466514">
    <property type="component" value="Chromosome"/>
</dbReference>
<evidence type="ECO:0000256" key="6">
    <source>
        <dbReference type="ARBA" id="ARBA00023136"/>
    </source>
</evidence>
<feature type="region of interest" description="Disordered" evidence="7">
    <location>
        <begin position="125"/>
        <end position="178"/>
    </location>
</feature>
<protein>
    <submittedName>
        <fullName evidence="9">Membrane protein</fullName>
    </submittedName>
</protein>
<feature type="compositionally biased region" description="Low complexity" evidence="7">
    <location>
        <begin position="161"/>
        <end position="177"/>
    </location>
</feature>
<comment type="similarity">
    <text evidence="2">Belongs to the MmpS family.</text>
</comment>
<name>A0A7I7MCL2_9MYCO</name>
<keyword evidence="3" id="KW-1003">Cell membrane</keyword>
<sequence length="263" mass="27540">MTDSPGGRRDEPTQAFGGGYAGYPGYSDPAYASQAPYGPPYQPPPGPRPTEHLPSYQSYGYDPYATGQYPPQYTNPYGAEPPPPPEDPKPPRWLWVVAGVAVLAIIGLVIALVIVNSSRQQTVMAPAPTLPEPTATSSRPAPTTTSRTPRTPVLPLPTLPTSPTTTPPGRTSTPGATDTVVYDVAGTGRVINITYVDTGGLLQTEFNVMLPWSREVSLPQPGQGSASVSIINVGREVTCSITVNGVRVQERSGAGLTICAAAG</sequence>
<organism evidence="9 10">
    <name type="scientific">Mycolicibacterium psychrotolerans</name>
    <dbReference type="NCBI Taxonomy" id="216929"/>
    <lineage>
        <taxon>Bacteria</taxon>
        <taxon>Bacillati</taxon>
        <taxon>Actinomycetota</taxon>
        <taxon>Actinomycetes</taxon>
        <taxon>Mycobacteriales</taxon>
        <taxon>Mycobacteriaceae</taxon>
        <taxon>Mycolicibacterium</taxon>
    </lineage>
</organism>
<proteinExistence type="inferred from homology"/>
<dbReference type="RefSeq" id="WP_163722785.1">
    <property type="nucleotide sequence ID" value="NZ_AP022574.1"/>
</dbReference>
<evidence type="ECO:0000256" key="7">
    <source>
        <dbReference type="SAM" id="MobiDB-lite"/>
    </source>
</evidence>
<comment type="subcellular location">
    <subcellularLocation>
        <location evidence="1">Cell membrane</location>
    </subcellularLocation>
</comment>
<keyword evidence="10" id="KW-1185">Reference proteome</keyword>
<evidence type="ECO:0000256" key="3">
    <source>
        <dbReference type="ARBA" id="ARBA00022475"/>
    </source>
</evidence>
<evidence type="ECO:0000256" key="2">
    <source>
        <dbReference type="ARBA" id="ARBA00007531"/>
    </source>
</evidence>
<feature type="compositionally biased region" description="Pro residues" evidence="7">
    <location>
        <begin position="37"/>
        <end position="48"/>
    </location>
</feature>
<dbReference type="InterPro" id="IPR008693">
    <property type="entry name" value="MmpS"/>
</dbReference>
<evidence type="ECO:0000256" key="4">
    <source>
        <dbReference type="ARBA" id="ARBA00022692"/>
    </source>
</evidence>
<evidence type="ECO:0000256" key="8">
    <source>
        <dbReference type="SAM" id="Phobius"/>
    </source>
</evidence>
<keyword evidence="6 8" id="KW-0472">Membrane</keyword>
<feature type="region of interest" description="Disordered" evidence="7">
    <location>
        <begin position="1"/>
        <end position="87"/>
    </location>
</feature>
<evidence type="ECO:0000313" key="9">
    <source>
        <dbReference type="EMBL" id="BBX69253.1"/>
    </source>
</evidence>
<keyword evidence="4 8" id="KW-0812">Transmembrane</keyword>
<reference evidence="9 10" key="1">
    <citation type="journal article" date="2019" name="Emerg. Microbes Infect.">
        <title>Comprehensive subspecies identification of 175 nontuberculous mycobacteria species based on 7547 genomic profiles.</title>
        <authorList>
            <person name="Matsumoto Y."/>
            <person name="Kinjo T."/>
            <person name="Motooka D."/>
            <person name="Nabeya D."/>
            <person name="Jung N."/>
            <person name="Uechi K."/>
            <person name="Horii T."/>
            <person name="Iida T."/>
            <person name="Fujita J."/>
            <person name="Nakamura S."/>
        </authorList>
    </citation>
    <scope>NUCLEOTIDE SEQUENCE [LARGE SCALE GENOMIC DNA]</scope>
    <source>
        <strain evidence="9 10">JCM 13323</strain>
    </source>
</reference>
<feature type="compositionally biased region" description="Low complexity" evidence="7">
    <location>
        <begin position="23"/>
        <end position="36"/>
    </location>
</feature>
<evidence type="ECO:0000313" key="10">
    <source>
        <dbReference type="Proteomes" id="UP000466514"/>
    </source>
</evidence>
<dbReference type="InterPro" id="IPR038468">
    <property type="entry name" value="MmpS_C"/>
</dbReference>
<feature type="compositionally biased region" description="Low complexity" evidence="7">
    <location>
        <begin position="132"/>
        <end position="151"/>
    </location>
</feature>
<dbReference type="KEGG" id="mpsc:MPSYJ_27140"/>
<dbReference type="GO" id="GO:0005886">
    <property type="term" value="C:plasma membrane"/>
    <property type="evidence" value="ECO:0007669"/>
    <property type="project" value="UniProtKB-SubCell"/>
</dbReference>
<dbReference type="EMBL" id="AP022574">
    <property type="protein sequence ID" value="BBX69253.1"/>
    <property type="molecule type" value="Genomic_DNA"/>
</dbReference>